<sequence length="100" mass="11239">MSEDHNIYLGEFEAVEDVDAVPGTAYSKTWILQLLMNMNEDDLDAVHDGEFIADRMELLLEMARTSPENGGTRGLYAAYRPDLGGHYEVQAVQRASHPRI</sequence>
<dbReference type="AlphaFoldDB" id="A0A1I7ZKM5"/>
<accession>A0A1I7ZKM5</accession>
<evidence type="ECO:0000313" key="2">
    <source>
        <dbReference type="WBParaSite" id="L893_g27252.t1"/>
    </source>
</evidence>
<protein>
    <submittedName>
        <fullName evidence="2">Beta-lactamase domain-containing protein</fullName>
    </submittedName>
</protein>
<organism evidence="1 2">
    <name type="scientific">Steinernema glaseri</name>
    <dbReference type="NCBI Taxonomy" id="37863"/>
    <lineage>
        <taxon>Eukaryota</taxon>
        <taxon>Metazoa</taxon>
        <taxon>Ecdysozoa</taxon>
        <taxon>Nematoda</taxon>
        <taxon>Chromadorea</taxon>
        <taxon>Rhabditida</taxon>
        <taxon>Tylenchina</taxon>
        <taxon>Panagrolaimomorpha</taxon>
        <taxon>Strongyloidoidea</taxon>
        <taxon>Steinernematidae</taxon>
        <taxon>Steinernema</taxon>
    </lineage>
</organism>
<keyword evidence="1" id="KW-1185">Reference proteome</keyword>
<dbReference type="WBParaSite" id="L893_g27252.t1">
    <property type="protein sequence ID" value="L893_g27252.t1"/>
    <property type="gene ID" value="L893_g27252"/>
</dbReference>
<name>A0A1I7ZKM5_9BILA</name>
<reference evidence="2" key="1">
    <citation type="submission" date="2016-11" db="UniProtKB">
        <authorList>
            <consortium name="WormBaseParasite"/>
        </authorList>
    </citation>
    <scope>IDENTIFICATION</scope>
</reference>
<proteinExistence type="predicted"/>
<evidence type="ECO:0000313" key="1">
    <source>
        <dbReference type="Proteomes" id="UP000095287"/>
    </source>
</evidence>
<dbReference type="Proteomes" id="UP000095287">
    <property type="component" value="Unplaced"/>
</dbReference>